<protein>
    <submittedName>
        <fullName evidence="1">Uncharacterized protein</fullName>
    </submittedName>
</protein>
<name>A4RSZ1_OSTLU</name>
<gene>
    <name evidence="1" type="ORF">OSTLU_30064</name>
</gene>
<accession>A4RSZ1</accession>
<dbReference type="AlphaFoldDB" id="A4RSZ1"/>
<evidence type="ECO:0000313" key="2">
    <source>
        <dbReference type="Proteomes" id="UP000001568"/>
    </source>
</evidence>
<keyword evidence="2" id="KW-1185">Reference proteome</keyword>
<proteinExistence type="predicted"/>
<reference evidence="1 2" key="1">
    <citation type="journal article" date="2007" name="Proc. Natl. Acad. Sci. U.S.A.">
        <title>The tiny eukaryote Ostreococcus provides genomic insights into the paradox of plankton speciation.</title>
        <authorList>
            <person name="Palenik B."/>
            <person name="Grimwood J."/>
            <person name="Aerts A."/>
            <person name="Rouze P."/>
            <person name="Salamov A."/>
            <person name="Putnam N."/>
            <person name="Dupont C."/>
            <person name="Jorgensen R."/>
            <person name="Derelle E."/>
            <person name="Rombauts S."/>
            <person name="Zhou K."/>
            <person name="Otillar R."/>
            <person name="Merchant S.S."/>
            <person name="Podell S."/>
            <person name="Gaasterland T."/>
            <person name="Napoli C."/>
            <person name="Gendler K."/>
            <person name="Manuell A."/>
            <person name="Tai V."/>
            <person name="Vallon O."/>
            <person name="Piganeau G."/>
            <person name="Jancek S."/>
            <person name="Heijde M."/>
            <person name="Jabbari K."/>
            <person name="Bowler C."/>
            <person name="Lohr M."/>
            <person name="Robbens S."/>
            <person name="Werner G."/>
            <person name="Dubchak I."/>
            <person name="Pazour G.J."/>
            <person name="Ren Q."/>
            <person name="Paulsen I."/>
            <person name="Delwiche C."/>
            <person name="Schmutz J."/>
            <person name="Rokhsar D."/>
            <person name="Van de Peer Y."/>
            <person name="Moreau H."/>
            <person name="Grigoriev I.V."/>
        </authorList>
    </citation>
    <scope>NUCLEOTIDE SEQUENCE [LARGE SCALE GENOMIC DNA]</scope>
    <source>
        <strain evidence="1 2">CCE9901</strain>
    </source>
</reference>
<evidence type="ECO:0000313" key="1">
    <source>
        <dbReference type="EMBL" id="ABO94701.1"/>
    </source>
</evidence>
<dbReference type="GeneID" id="5000492"/>
<organism evidence="1 2">
    <name type="scientific">Ostreococcus lucimarinus (strain CCE9901)</name>
    <dbReference type="NCBI Taxonomy" id="436017"/>
    <lineage>
        <taxon>Eukaryota</taxon>
        <taxon>Viridiplantae</taxon>
        <taxon>Chlorophyta</taxon>
        <taxon>Mamiellophyceae</taxon>
        <taxon>Mamiellales</taxon>
        <taxon>Bathycoccaceae</taxon>
        <taxon>Ostreococcus</taxon>
    </lineage>
</organism>
<dbReference type="Gramene" id="ABO94701">
    <property type="protein sequence ID" value="ABO94701"/>
    <property type="gene ID" value="OSTLU_30064"/>
</dbReference>
<dbReference type="KEGG" id="olu:OSTLU_30064"/>
<dbReference type="RefSeq" id="XP_001416408.1">
    <property type="nucleotide sequence ID" value="XM_001416371.1"/>
</dbReference>
<dbReference type="HOGENOM" id="CLU_2337411_0_0_1"/>
<sequence>MKQNGNHHASAILRTFTQGNLRQRTGNFNSFLAMYGTPRYPVTSRITRLILITFRMEVVSYDMIRMQAHGAGGAAVRTLTRETLVSIASCVPSACVII</sequence>
<dbReference type="EMBL" id="CP000582">
    <property type="protein sequence ID" value="ABO94701.1"/>
    <property type="molecule type" value="Genomic_DNA"/>
</dbReference>
<dbReference type="Proteomes" id="UP000001568">
    <property type="component" value="Chromosome 2"/>
</dbReference>